<keyword evidence="3" id="KW-1185">Reference proteome</keyword>
<name>A0A3B6C5Z5_WHEAT</name>
<organism evidence="2">
    <name type="scientific">Triticum aestivum</name>
    <name type="common">Wheat</name>
    <dbReference type="NCBI Taxonomy" id="4565"/>
    <lineage>
        <taxon>Eukaryota</taxon>
        <taxon>Viridiplantae</taxon>
        <taxon>Streptophyta</taxon>
        <taxon>Embryophyta</taxon>
        <taxon>Tracheophyta</taxon>
        <taxon>Spermatophyta</taxon>
        <taxon>Magnoliopsida</taxon>
        <taxon>Liliopsida</taxon>
        <taxon>Poales</taxon>
        <taxon>Poaceae</taxon>
        <taxon>BOP clade</taxon>
        <taxon>Pooideae</taxon>
        <taxon>Triticodae</taxon>
        <taxon>Triticeae</taxon>
        <taxon>Triticinae</taxon>
        <taxon>Triticum</taxon>
    </lineage>
</organism>
<accession>A0A3B6C5Z5</accession>
<dbReference type="Gramene" id="TraesCS2B02G287400.3">
    <property type="protein sequence ID" value="TraesCS2B02G287400.3"/>
    <property type="gene ID" value="TraesCS2B02G287400"/>
</dbReference>
<dbReference type="SMR" id="A0A3B6C5Z5"/>
<feature type="region of interest" description="Disordered" evidence="1">
    <location>
        <begin position="1"/>
        <end position="41"/>
    </location>
</feature>
<evidence type="ECO:0000313" key="3">
    <source>
        <dbReference type="Proteomes" id="UP000019116"/>
    </source>
</evidence>
<feature type="compositionally biased region" description="Polar residues" evidence="1">
    <location>
        <begin position="254"/>
        <end position="263"/>
    </location>
</feature>
<reference evidence="2" key="1">
    <citation type="submission" date="2018-08" db="EMBL/GenBank/DDBJ databases">
        <authorList>
            <person name="Rossello M."/>
        </authorList>
    </citation>
    <scope>NUCLEOTIDE SEQUENCE [LARGE SCALE GENOMIC DNA]</scope>
    <source>
        <strain evidence="2">cv. Chinese Spring</strain>
    </source>
</reference>
<proteinExistence type="predicted"/>
<feature type="region of interest" description="Disordered" evidence="1">
    <location>
        <begin position="254"/>
        <end position="275"/>
    </location>
</feature>
<dbReference type="EnsemblPlants" id="TraesCS2B02G287400.3">
    <property type="protein sequence ID" value="TraesCS2B02G287400.3"/>
    <property type="gene ID" value="TraesCS2B02G287400"/>
</dbReference>
<dbReference type="PANTHER" id="PTHR36741">
    <property type="entry name" value="OS07G0100500 PROTEIN"/>
    <property type="match status" value="1"/>
</dbReference>
<dbReference type="OrthoDB" id="1921521at2759"/>
<protein>
    <submittedName>
        <fullName evidence="2">Uncharacterized protein</fullName>
    </submittedName>
</protein>
<evidence type="ECO:0000256" key="1">
    <source>
        <dbReference type="SAM" id="MobiDB-lite"/>
    </source>
</evidence>
<reference evidence="2" key="2">
    <citation type="submission" date="2018-10" db="UniProtKB">
        <authorList>
            <consortium name="EnsemblPlants"/>
        </authorList>
    </citation>
    <scope>IDENTIFICATION</scope>
</reference>
<feature type="compositionally biased region" description="Low complexity" evidence="1">
    <location>
        <begin position="266"/>
        <end position="275"/>
    </location>
</feature>
<evidence type="ECO:0000313" key="2">
    <source>
        <dbReference type="EnsemblPlants" id="TraesCS2B02G287400.3"/>
    </source>
</evidence>
<sequence>MGEPPSREGSYSSFPNSDDDEPETSGSERGAGGGGEDAHRPLPLRQQLVGACRADDRLRPLLTLNVSCSAAENRFISHLSQHFEVSEVGMLARCLCVPLVSLRVGKVDRHGPLLCPTTIRGKLSLGLLPSSSMRLTFSGDDGCSEELALLNDGLEVSEVAIEEISADNSGRSFLIRISESKRLYYWCAEKSKECGMELLAKMKNLLQGRPTLSDLTGISNSRLDAFVTNLHAYLLAPSIGDAKLLGSSTDFLSNSSSQGQHLQPPSVVSRSSRSRTSAANATKASLIYQASLSPRSSTFKDGVPRTSCAKVVGREKLKRRGDWLGPSTALIDANPLIAKSVNPDSTSEVCDRECSKNSVTPASSLDLPLSFPLLPPLYPLPEGSSENPFKPYYCWCPPCPSSLQYSVTPLHMPVTSVEPFPQSPLGPLVSNEVSSVSSFSAKLDTTNSPSLNLPSILHDPSLHLQLPTSIVPLHGSMVSTYPLLHLPFPTSPLVPVHGSQVPTFPLLHLPLPTSPFVSLHSSQVPTFTPLMSDPIVHVPVIDMCSSGQAYLVSCGPSITSPVPLLPSLKPLIPETESLVERSARETLMRLLASTPPSSNPQLVNILPAVLTDVPENISRSPNVSPGNVVAQINLIVSFHVAYLSFLSLIGEHACWCPSQRPTS</sequence>
<dbReference type="PANTHER" id="PTHR36741:SF1">
    <property type="entry name" value="OS07G0100500 PROTEIN"/>
    <property type="match status" value="1"/>
</dbReference>
<dbReference type="Proteomes" id="UP000019116">
    <property type="component" value="Chromosome 2B"/>
</dbReference>
<gene>
    <name evidence="2" type="primary">LOC123188916</name>
</gene>
<dbReference type="Gramene" id="TraesCS2B03G0745400.3">
    <property type="protein sequence ID" value="TraesCS2B03G0745400.3.CDS"/>
    <property type="gene ID" value="TraesCS2B03G0745400"/>
</dbReference>
<dbReference type="Gramene" id="TraesPARA_EIv1.0_0547800.3">
    <property type="protein sequence ID" value="TraesPARA_EIv1.0_0547800.3.CDS"/>
    <property type="gene ID" value="TraesPARA_EIv1.0_0547800"/>
</dbReference>
<dbReference type="AlphaFoldDB" id="A0A3B6C5Z5"/>
<dbReference type="OMA" id="VLYYWCA"/>